<dbReference type="InterPro" id="IPR000120">
    <property type="entry name" value="Amidase"/>
</dbReference>
<keyword evidence="3" id="KW-1185">Reference proteome</keyword>
<accession>A0A3S3TRQ1</accession>
<dbReference type="OrthoDB" id="9811471at2"/>
<feature type="domain" description="Amidase" evidence="1">
    <location>
        <begin position="24"/>
        <end position="433"/>
    </location>
</feature>
<organism evidence="2 3">
    <name type="scientific">Novosphingobium umbonatum</name>
    <dbReference type="NCBI Taxonomy" id="1908524"/>
    <lineage>
        <taxon>Bacteria</taxon>
        <taxon>Pseudomonadati</taxon>
        <taxon>Pseudomonadota</taxon>
        <taxon>Alphaproteobacteria</taxon>
        <taxon>Sphingomonadales</taxon>
        <taxon>Sphingomonadaceae</taxon>
        <taxon>Novosphingobium</taxon>
    </lineage>
</organism>
<dbReference type="EMBL" id="SACO01000002">
    <property type="protein sequence ID" value="RVU06963.1"/>
    <property type="molecule type" value="Genomic_DNA"/>
</dbReference>
<gene>
    <name evidence="2" type="ORF">EOE18_03115</name>
</gene>
<dbReference type="Gene3D" id="3.90.1300.10">
    <property type="entry name" value="Amidase signature (AS) domain"/>
    <property type="match status" value="1"/>
</dbReference>
<evidence type="ECO:0000313" key="3">
    <source>
        <dbReference type="Proteomes" id="UP000282837"/>
    </source>
</evidence>
<name>A0A3S3TRQ1_9SPHN</name>
<dbReference type="Proteomes" id="UP000282837">
    <property type="component" value="Unassembled WGS sequence"/>
</dbReference>
<dbReference type="InterPro" id="IPR023631">
    <property type="entry name" value="Amidase_dom"/>
</dbReference>
<protein>
    <submittedName>
        <fullName evidence="2">Amidase</fullName>
    </submittedName>
</protein>
<dbReference type="PROSITE" id="PS00571">
    <property type="entry name" value="AMIDASES"/>
    <property type="match status" value="1"/>
</dbReference>
<dbReference type="InterPro" id="IPR020556">
    <property type="entry name" value="Amidase_CS"/>
</dbReference>
<evidence type="ECO:0000259" key="1">
    <source>
        <dbReference type="Pfam" id="PF01425"/>
    </source>
</evidence>
<evidence type="ECO:0000313" key="2">
    <source>
        <dbReference type="EMBL" id="RVU06963.1"/>
    </source>
</evidence>
<sequence>MIDNLDLVGLAEAIAAGDISAEQATAAALSRAQNNHLNAFVRIQPEAAMEAARAADQHRAAGQPLGPLHGVPLAHKDMFYRAGQITGCGSKIRQDFRPDQTCTLLSALDAAGAIEIGQLHMAEFAMGPTGHNAHLGRCQNPWLPDAISGGSSSGSGTSVAARIVAGALGSDTGGSVRLPASFCGVVGLKPTHGRLTPAAMMPLSESLDTAGPLATSSRSVARLMSVLTGEPMESGLNLPLTGLTIGVVVEQDLGDCATETLTALDEAAAALRDLGATIIALRLPALDHYAAMAGLVWAPEAAALHLDHLRHRPQDFGPQVRNRLLHGLSMAATTYVQARRLRAADLAEVMAGPLAQCDVIALPVCRILTPLAQHADADGGPEMDQIIGGLSALTRGFSYLGLPALSTPMGYDPRGLPIGLQLVGRPRAEALLCRVGHAFERATCLIRNPLLTTAQPS</sequence>
<dbReference type="GO" id="GO:0003824">
    <property type="term" value="F:catalytic activity"/>
    <property type="evidence" value="ECO:0007669"/>
    <property type="project" value="InterPro"/>
</dbReference>
<comment type="caution">
    <text evidence="2">The sequence shown here is derived from an EMBL/GenBank/DDBJ whole genome shotgun (WGS) entry which is preliminary data.</text>
</comment>
<dbReference type="SUPFAM" id="SSF75304">
    <property type="entry name" value="Amidase signature (AS) enzymes"/>
    <property type="match status" value="1"/>
</dbReference>
<dbReference type="PANTHER" id="PTHR11895:SF176">
    <property type="entry name" value="AMIDASE AMID-RELATED"/>
    <property type="match status" value="1"/>
</dbReference>
<dbReference type="AlphaFoldDB" id="A0A3S3TRQ1"/>
<reference evidence="2 3" key="1">
    <citation type="submission" date="2019-01" db="EMBL/GenBank/DDBJ databases">
        <authorList>
            <person name="Chen W.-M."/>
        </authorList>
    </citation>
    <scope>NUCLEOTIDE SEQUENCE [LARGE SCALE GENOMIC DNA]</scope>
    <source>
        <strain evidence="2 3">FSY-9</strain>
    </source>
</reference>
<dbReference type="PANTHER" id="PTHR11895">
    <property type="entry name" value="TRANSAMIDASE"/>
    <property type="match status" value="1"/>
</dbReference>
<dbReference type="InterPro" id="IPR036928">
    <property type="entry name" value="AS_sf"/>
</dbReference>
<dbReference type="Pfam" id="PF01425">
    <property type="entry name" value="Amidase"/>
    <property type="match status" value="1"/>
</dbReference>
<dbReference type="RefSeq" id="WP_127706132.1">
    <property type="nucleotide sequence ID" value="NZ_SACO01000002.1"/>
</dbReference>
<proteinExistence type="predicted"/>